<gene>
    <name evidence="2" type="ORF">FSZ31_04015</name>
</gene>
<dbReference type="InterPro" id="IPR009325">
    <property type="entry name" value="DUF983"/>
</dbReference>
<dbReference type="Proteomes" id="UP000321129">
    <property type="component" value="Unassembled WGS sequence"/>
</dbReference>
<reference evidence="2 3" key="1">
    <citation type="submission" date="2019-08" db="EMBL/GenBank/DDBJ databases">
        <title>Sphingorhabdus soil sp. nov., isolated from arctic soil.</title>
        <authorList>
            <person name="Liu Y."/>
        </authorList>
    </citation>
    <scope>NUCLEOTIDE SEQUENCE [LARGE SCALE GENOMIC DNA]</scope>
    <source>
        <strain evidence="2 3">D-2Q-5-6</strain>
    </source>
</reference>
<comment type="caution">
    <text evidence="2">The sequence shown here is derived from an EMBL/GenBank/DDBJ whole genome shotgun (WGS) entry which is preliminary data.</text>
</comment>
<dbReference type="EMBL" id="VOPY01000001">
    <property type="protein sequence ID" value="TXC73899.1"/>
    <property type="molecule type" value="Genomic_DNA"/>
</dbReference>
<evidence type="ECO:0000256" key="1">
    <source>
        <dbReference type="SAM" id="Phobius"/>
    </source>
</evidence>
<accession>A0A5C6ULZ7</accession>
<dbReference type="Pfam" id="PF06170">
    <property type="entry name" value="DUF983"/>
    <property type="match status" value="1"/>
</dbReference>
<keyword evidence="1" id="KW-0812">Transmembrane</keyword>
<protein>
    <submittedName>
        <fullName evidence="2">DUF983 domain-containing protein</fullName>
    </submittedName>
</protein>
<dbReference type="OrthoDB" id="9799456at2"/>
<keyword evidence="1" id="KW-1133">Transmembrane helix</keyword>
<proteinExistence type="predicted"/>
<organism evidence="2 3">
    <name type="scientific">Flavisphingopyxis soli</name>
    <dbReference type="NCBI Taxonomy" id="2601267"/>
    <lineage>
        <taxon>Bacteria</taxon>
        <taxon>Pseudomonadati</taxon>
        <taxon>Pseudomonadota</taxon>
        <taxon>Alphaproteobacteria</taxon>
        <taxon>Sphingomonadales</taxon>
        <taxon>Sphingopyxidaceae</taxon>
        <taxon>Flavisphingopyxis</taxon>
    </lineage>
</organism>
<feature type="transmembrane region" description="Helical" evidence="1">
    <location>
        <begin position="59"/>
        <end position="80"/>
    </location>
</feature>
<sequence>MEQGPPDTSKGQPGLAAAALFGLCPDCGERTLFTGPVKFADRCRVCGLDFSRYNVGDGAAAFLILIITALVIGLAITVQVAFGPPFWVQALIWIPVTTALTIGGTRVAKAALLVSEHRRDAREGRIVPHDEP</sequence>
<evidence type="ECO:0000313" key="2">
    <source>
        <dbReference type="EMBL" id="TXC73899.1"/>
    </source>
</evidence>
<keyword evidence="3" id="KW-1185">Reference proteome</keyword>
<dbReference type="AlphaFoldDB" id="A0A5C6ULZ7"/>
<feature type="transmembrane region" description="Helical" evidence="1">
    <location>
        <begin position="86"/>
        <end position="108"/>
    </location>
</feature>
<evidence type="ECO:0000313" key="3">
    <source>
        <dbReference type="Proteomes" id="UP000321129"/>
    </source>
</evidence>
<name>A0A5C6ULZ7_9SPHN</name>
<keyword evidence="1" id="KW-0472">Membrane</keyword>
<dbReference type="RefSeq" id="WP_147121736.1">
    <property type="nucleotide sequence ID" value="NZ_VOPY01000001.1"/>
</dbReference>